<reference evidence="22" key="1">
    <citation type="journal article" date="2012" name="PLoS Genet.">
        <title>Comparative analysis of the genomes of two field isolates of the rice blast fungus Magnaporthe oryzae.</title>
        <authorList>
            <person name="Xue M."/>
            <person name="Yang J."/>
            <person name="Li Z."/>
            <person name="Hu S."/>
            <person name="Yao N."/>
            <person name="Dean R.A."/>
            <person name="Zhao W."/>
            <person name="Shen M."/>
            <person name="Zhang H."/>
            <person name="Li C."/>
            <person name="Liu L."/>
            <person name="Cao L."/>
            <person name="Xu X."/>
            <person name="Xing Y."/>
            <person name="Hsiang T."/>
            <person name="Zhang Z."/>
            <person name="Xu J.R."/>
            <person name="Peng Y.L."/>
        </authorList>
    </citation>
    <scope>NUCLEOTIDE SEQUENCE</scope>
    <source>
        <strain evidence="22">Y34</strain>
    </source>
</reference>
<dbReference type="AlphaFoldDB" id="A0AA97NN04"/>
<evidence type="ECO:0000256" key="16">
    <source>
        <dbReference type="ARBA" id="ARBA00044981"/>
    </source>
</evidence>
<keyword evidence="6 19" id="KW-0812">Transmembrane</keyword>
<evidence type="ECO:0000313" key="22">
    <source>
        <dbReference type="EMBL" id="ELQ33101.1"/>
    </source>
</evidence>
<evidence type="ECO:0000259" key="21">
    <source>
        <dbReference type="Pfam" id="PF04678"/>
    </source>
</evidence>
<dbReference type="Proteomes" id="UP000011086">
    <property type="component" value="Unassembled WGS sequence"/>
</dbReference>
<evidence type="ECO:0000256" key="14">
    <source>
        <dbReference type="ARBA" id="ARBA00036634"/>
    </source>
</evidence>
<keyword evidence="5" id="KW-0107">Calcium channel</keyword>
<keyword evidence="9 19" id="KW-1133">Transmembrane helix</keyword>
<comment type="function">
    <text evidence="17">Highly selective calcium channel localized to the inner mitochondrial membrane, which mediates calcium uptake into the mitochondrial matrix. Mitochondrial calcium homeostasis plays key roles in cellular physiology and regulates ATP production, cytoplasmic calcium signals and activation of cell death pathways. Sufficient to operate as a pore-forming channel without the need of calcium-sensor or auxiliary subunit.</text>
</comment>
<evidence type="ECO:0000256" key="12">
    <source>
        <dbReference type="ARBA" id="ARBA00023136"/>
    </source>
</evidence>
<organism evidence="22">
    <name type="scientific">Pyricularia oryzae (strain Y34)</name>
    <name type="common">Rice blast fungus</name>
    <name type="synonym">Magnaporthe oryzae</name>
    <dbReference type="NCBI Taxonomy" id="1143189"/>
    <lineage>
        <taxon>Eukaryota</taxon>
        <taxon>Fungi</taxon>
        <taxon>Dikarya</taxon>
        <taxon>Ascomycota</taxon>
        <taxon>Pezizomycotina</taxon>
        <taxon>Sordariomycetes</taxon>
        <taxon>Sordariomycetidae</taxon>
        <taxon>Magnaporthales</taxon>
        <taxon>Pyriculariaceae</taxon>
        <taxon>Pyricularia</taxon>
    </lineage>
</organism>
<accession>A0AA97NN04</accession>
<dbReference type="GO" id="GO:1990246">
    <property type="term" value="C:uniplex complex"/>
    <property type="evidence" value="ECO:0007669"/>
    <property type="project" value="TreeGrafter"/>
</dbReference>
<keyword evidence="8" id="KW-0106">Calcium</keyword>
<keyword evidence="10" id="KW-0406">Ion transport</keyword>
<dbReference type="GO" id="GO:0015292">
    <property type="term" value="F:uniporter activity"/>
    <property type="evidence" value="ECO:0007669"/>
    <property type="project" value="TreeGrafter"/>
</dbReference>
<dbReference type="Pfam" id="PF04678">
    <property type="entry name" value="MCU"/>
    <property type="match status" value="1"/>
</dbReference>
<gene>
    <name evidence="22" type="ORF">OOU_Y34scaffold01003g20</name>
</gene>
<evidence type="ECO:0000256" key="15">
    <source>
        <dbReference type="ARBA" id="ARBA00044966"/>
    </source>
</evidence>
<feature type="signal peptide" evidence="20">
    <location>
        <begin position="1"/>
        <end position="17"/>
    </location>
</feature>
<protein>
    <recommendedName>
        <fullName evidence="16">Calcium uniporter protein, mitochondrial</fullName>
    </recommendedName>
</protein>
<keyword evidence="7" id="KW-0999">Mitochondrion inner membrane</keyword>
<evidence type="ECO:0000256" key="4">
    <source>
        <dbReference type="ARBA" id="ARBA00022568"/>
    </source>
</evidence>
<evidence type="ECO:0000256" key="3">
    <source>
        <dbReference type="ARBA" id="ARBA00022448"/>
    </source>
</evidence>
<comment type="similarity">
    <text evidence="2">Belongs to the MCU (TC 1.A.77) family.</text>
</comment>
<evidence type="ECO:0000256" key="1">
    <source>
        <dbReference type="ARBA" id="ARBA00004448"/>
    </source>
</evidence>
<evidence type="ECO:0000256" key="2">
    <source>
        <dbReference type="ARBA" id="ARBA00005653"/>
    </source>
</evidence>
<evidence type="ECO:0000256" key="13">
    <source>
        <dbReference type="ARBA" id="ARBA00023303"/>
    </source>
</evidence>
<dbReference type="PANTHER" id="PTHR13462:SF10">
    <property type="entry name" value="CALCIUM UNIPORTER PROTEIN, MITOCHONDRIAL"/>
    <property type="match status" value="1"/>
</dbReference>
<dbReference type="GO" id="GO:0005262">
    <property type="term" value="F:calcium channel activity"/>
    <property type="evidence" value="ECO:0007669"/>
    <property type="project" value="UniProtKB-KW"/>
</dbReference>
<comment type="catalytic activity">
    <reaction evidence="14">
        <text>Ca(2+)(in) = Ca(2+)(out)</text>
        <dbReference type="Rhea" id="RHEA:29671"/>
        <dbReference type="ChEBI" id="CHEBI:29108"/>
    </reaction>
</comment>
<feature type="domain" description="Calcium uniporter protein C-terminal" evidence="21">
    <location>
        <begin position="407"/>
        <end position="531"/>
    </location>
</feature>
<feature type="chain" id="PRO_5041736377" description="Calcium uniporter protein, mitochondrial" evidence="20">
    <location>
        <begin position="18"/>
        <end position="616"/>
    </location>
</feature>
<evidence type="ECO:0000256" key="5">
    <source>
        <dbReference type="ARBA" id="ARBA00022673"/>
    </source>
</evidence>
<feature type="transmembrane region" description="Helical" evidence="19">
    <location>
        <begin position="477"/>
        <end position="496"/>
    </location>
</feature>
<keyword evidence="11" id="KW-0496">Mitochondrion</keyword>
<comment type="subunit">
    <text evidence="15">Homotetramer, assembles in a dimer or dimers configuration with two interfaces.</text>
</comment>
<dbReference type="GO" id="GO:0051560">
    <property type="term" value="P:mitochondrial calcium ion homeostasis"/>
    <property type="evidence" value="ECO:0007669"/>
    <property type="project" value="InterPro"/>
</dbReference>
<keyword evidence="20" id="KW-0732">Signal</keyword>
<keyword evidence="3" id="KW-0813">Transport</keyword>
<evidence type="ECO:0000256" key="20">
    <source>
        <dbReference type="SAM" id="SignalP"/>
    </source>
</evidence>
<keyword evidence="13" id="KW-0407">Ion channel</keyword>
<feature type="region of interest" description="Disordered" evidence="18">
    <location>
        <begin position="564"/>
        <end position="616"/>
    </location>
</feature>
<feature type="region of interest" description="Disordered" evidence="18">
    <location>
        <begin position="250"/>
        <end position="270"/>
    </location>
</feature>
<feature type="compositionally biased region" description="Basic and acidic residues" evidence="18">
    <location>
        <begin position="166"/>
        <end position="178"/>
    </location>
</feature>
<name>A0AA97NN04_PYRO3</name>
<evidence type="ECO:0000256" key="6">
    <source>
        <dbReference type="ARBA" id="ARBA00022692"/>
    </source>
</evidence>
<dbReference type="EMBL" id="JH793150">
    <property type="protein sequence ID" value="ELQ33101.1"/>
    <property type="molecule type" value="Genomic_DNA"/>
</dbReference>
<dbReference type="InterPro" id="IPR006769">
    <property type="entry name" value="MCU_C"/>
</dbReference>
<keyword evidence="12 19" id="KW-0472">Membrane</keyword>
<feature type="compositionally biased region" description="Basic and acidic residues" evidence="18">
    <location>
        <begin position="564"/>
        <end position="573"/>
    </location>
</feature>
<evidence type="ECO:0000256" key="9">
    <source>
        <dbReference type="ARBA" id="ARBA00022989"/>
    </source>
</evidence>
<feature type="region of interest" description="Disordered" evidence="18">
    <location>
        <begin position="166"/>
        <end position="229"/>
    </location>
</feature>
<evidence type="ECO:0000256" key="10">
    <source>
        <dbReference type="ARBA" id="ARBA00023065"/>
    </source>
</evidence>
<keyword evidence="4" id="KW-0109">Calcium transport</keyword>
<evidence type="ECO:0000256" key="17">
    <source>
        <dbReference type="ARBA" id="ARBA00045938"/>
    </source>
</evidence>
<dbReference type="PANTHER" id="PTHR13462">
    <property type="entry name" value="CALCIUM UNIPORTER PROTEIN, MITOCHONDRIAL"/>
    <property type="match status" value="1"/>
</dbReference>
<evidence type="ECO:0000256" key="19">
    <source>
        <dbReference type="SAM" id="Phobius"/>
    </source>
</evidence>
<dbReference type="GO" id="GO:0036444">
    <property type="term" value="P:calcium import into the mitochondrion"/>
    <property type="evidence" value="ECO:0007669"/>
    <property type="project" value="TreeGrafter"/>
</dbReference>
<evidence type="ECO:0000256" key="8">
    <source>
        <dbReference type="ARBA" id="ARBA00022837"/>
    </source>
</evidence>
<proteinExistence type="inferred from homology"/>
<evidence type="ECO:0000256" key="18">
    <source>
        <dbReference type="SAM" id="MobiDB-lite"/>
    </source>
</evidence>
<feature type="compositionally biased region" description="Basic and acidic residues" evidence="18">
    <location>
        <begin position="594"/>
        <end position="616"/>
    </location>
</feature>
<feature type="region of interest" description="Disordered" evidence="18">
    <location>
        <begin position="321"/>
        <end position="357"/>
    </location>
</feature>
<comment type="subcellular location">
    <subcellularLocation>
        <location evidence="1">Mitochondrion inner membrane</location>
        <topology evidence="1">Multi-pass membrane protein</topology>
    </subcellularLocation>
</comment>
<feature type="compositionally biased region" description="Low complexity" evidence="18">
    <location>
        <begin position="250"/>
        <end position="260"/>
    </location>
</feature>
<sequence>MKFLGLTTLLALPLAMAAPAAELVAGNVFICTQSGWGGECRNLFVGAATGDWRTQCQRLPENYVRNIGSAGPDAGALCRLFDNDHSDCTGSGLAILSRPGSDNLGAAEMIVGPRMGTDGDDCIPSGCKRPEMQYCNVRTIFQILPSSQTHNLRGFSSTVVRYPRKEDDGNKYASRARDLNQQGLDEQEQEVVLRQHQIERPWHRQDADKPPVDPKGHEKKEEEPLSKGKLLTTPTRLLKLILPLPVSVEKNSQNNDYNDSNSKDFGRSISSNDRIQPLALLIHPQQPLSYVERLIQAELPPVVENGKEKIPSIYFRAEDTGDADNAAEGRPRHAKKKEDKSESPHVASYSGLGHEAESRDDKEKRWVRWSSSTEMGDFIRDAARGREFAIEVEGYNLSMHVGVPSFADRTHYMRSRLRRMSRSIARLTDIKSECDKLAHRGAHRLAQGGFAMLSGWWGVVYYVTFHTEAGWDLVEPITYLAGLTTIMGGYLWFLYISRDLSYKAAMNITVSRRREALYEARGFDVPRWERLVREANALRAEVAHVASEYDVDWDEKADLGGSEEVKEVLEAERHKQRKRSSDDGGEEDEGGDAGPKDKKSSKTEKQKETDSGKNER</sequence>
<evidence type="ECO:0000256" key="7">
    <source>
        <dbReference type="ARBA" id="ARBA00022792"/>
    </source>
</evidence>
<feature type="compositionally biased region" description="Basic and acidic residues" evidence="18">
    <location>
        <begin position="327"/>
        <end position="343"/>
    </location>
</feature>
<dbReference type="InterPro" id="IPR039055">
    <property type="entry name" value="MCU_fam"/>
</dbReference>
<feature type="compositionally biased region" description="Basic and acidic residues" evidence="18">
    <location>
        <begin position="191"/>
        <end position="226"/>
    </location>
</feature>
<evidence type="ECO:0000256" key="11">
    <source>
        <dbReference type="ARBA" id="ARBA00023128"/>
    </source>
</evidence>